<comment type="caution">
    <text evidence="3">The sequence shown here is derived from an EMBL/GenBank/DDBJ whole genome shotgun (WGS) entry which is preliminary data.</text>
</comment>
<sequence length="417" mass="46070">MRSSNTNLDGEEEEISHGSALPEAHHWQRRLPSLNASTSFPNHNPAHQPWSRTVGDTAPPLTVAQQFAATSYVSMSFPSFTPSEMQRLTDLLGCESGPTNGHSASLASQNISDNLDSWIIDTGATDIYHVKLIIPSVQIPNGDTVLVHALGQVSTESTQTSGVPIRSVSPTPLTLKPYPMTLDQAPGLTELPPSTIPSPISIKQSALPTNEPPIVPSKRTSHVSKNFSGYNYTLPLSLAPPSSTSHSSSLSANSTGVKHAHWRDAMAKEISVLEANNTWMLVPLQSKKRAIDSKWVYKVKFHTYDTMERYKSWLVAKGYTQIEGLDFHETFALVAKLAMVSHNWYHKFTQSFLAASFDQSKSDHSLFTFTHQGSFLAALIYVDDVINTGIDSTKISWVKHSLYSKFHIKDFGKLKYF</sequence>
<gene>
    <name evidence="3" type="ORF">RJ640_015816</name>
</gene>
<feature type="region of interest" description="Disordered" evidence="1">
    <location>
        <begin position="192"/>
        <end position="220"/>
    </location>
</feature>
<dbReference type="Proteomes" id="UP001187471">
    <property type="component" value="Unassembled WGS sequence"/>
</dbReference>
<keyword evidence="4" id="KW-1185">Reference proteome</keyword>
<dbReference type="AlphaFoldDB" id="A0AA88S4F2"/>
<evidence type="ECO:0000259" key="2">
    <source>
        <dbReference type="Pfam" id="PF07727"/>
    </source>
</evidence>
<feature type="domain" description="Reverse transcriptase Ty1/copia-type" evidence="2">
    <location>
        <begin position="342"/>
        <end position="417"/>
    </location>
</feature>
<proteinExistence type="predicted"/>
<dbReference type="Pfam" id="PF07727">
    <property type="entry name" value="RVT_2"/>
    <property type="match status" value="2"/>
</dbReference>
<protein>
    <recommendedName>
        <fullName evidence="2">Reverse transcriptase Ty1/copia-type domain-containing protein</fullName>
    </recommendedName>
</protein>
<feature type="domain" description="Reverse transcriptase Ty1/copia-type" evidence="2">
    <location>
        <begin position="276"/>
        <end position="340"/>
    </location>
</feature>
<evidence type="ECO:0000313" key="3">
    <source>
        <dbReference type="EMBL" id="KAK2995856.1"/>
    </source>
</evidence>
<accession>A0AA88S4F2</accession>
<dbReference type="InterPro" id="IPR013103">
    <property type="entry name" value="RVT_2"/>
</dbReference>
<reference evidence="3" key="1">
    <citation type="submission" date="2022-12" db="EMBL/GenBank/DDBJ databases">
        <title>Draft genome assemblies for two species of Escallonia (Escalloniales).</title>
        <authorList>
            <person name="Chanderbali A."/>
            <person name="Dervinis C."/>
            <person name="Anghel I."/>
            <person name="Soltis D."/>
            <person name="Soltis P."/>
            <person name="Zapata F."/>
        </authorList>
    </citation>
    <scope>NUCLEOTIDE SEQUENCE</scope>
    <source>
        <strain evidence="3">UCBG92.1500</strain>
        <tissue evidence="3">Leaf</tissue>
    </source>
</reference>
<organism evidence="3 4">
    <name type="scientific">Escallonia rubra</name>
    <dbReference type="NCBI Taxonomy" id="112253"/>
    <lineage>
        <taxon>Eukaryota</taxon>
        <taxon>Viridiplantae</taxon>
        <taxon>Streptophyta</taxon>
        <taxon>Embryophyta</taxon>
        <taxon>Tracheophyta</taxon>
        <taxon>Spermatophyta</taxon>
        <taxon>Magnoliopsida</taxon>
        <taxon>eudicotyledons</taxon>
        <taxon>Gunneridae</taxon>
        <taxon>Pentapetalae</taxon>
        <taxon>asterids</taxon>
        <taxon>campanulids</taxon>
        <taxon>Escalloniales</taxon>
        <taxon>Escalloniaceae</taxon>
        <taxon>Escallonia</taxon>
    </lineage>
</organism>
<evidence type="ECO:0000313" key="4">
    <source>
        <dbReference type="Proteomes" id="UP001187471"/>
    </source>
</evidence>
<evidence type="ECO:0000256" key="1">
    <source>
        <dbReference type="SAM" id="MobiDB-lite"/>
    </source>
</evidence>
<dbReference type="EMBL" id="JAVXUO010000050">
    <property type="protein sequence ID" value="KAK2995856.1"/>
    <property type="molecule type" value="Genomic_DNA"/>
</dbReference>
<name>A0AA88S4F2_9ASTE</name>